<dbReference type="InterPro" id="IPR039693">
    <property type="entry name" value="Rtr1/RPAP2"/>
</dbReference>
<dbReference type="GO" id="GO:0008420">
    <property type="term" value="F:RNA polymerase II CTD heptapeptide repeat phosphatase activity"/>
    <property type="evidence" value="ECO:0007669"/>
    <property type="project" value="UniProtKB-UniRule"/>
</dbReference>
<dbReference type="InterPro" id="IPR007308">
    <property type="entry name" value="Rtr1/RPAP2_dom"/>
</dbReference>
<organism evidence="14 15">
    <name type="scientific">Odynerus spinipes</name>
    <dbReference type="NCBI Taxonomy" id="1348599"/>
    <lineage>
        <taxon>Eukaryota</taxon>
        <taxon>Metazoa</taxon>
        <taxon>Ecdysozoa</taxon>
        <taxon>Arthropoda</taxon>
        <taxon>Hexapoda</taxon>
        <taxon>Insecta</taxon>
        <taxon>Pterygota</taxon>
        <taxon>Neoptera</taxon>
        <taxon>Endopterygota</taxon>
        <taxon>Hymenoptera</taxon>
        <taxon>Apocrita</taxon>
        <taxon>Aculeata</taxon>
        <taxon>Vespoidea</taxon>
        <taxon>Vespidae</taxon>
        <taxon>Eumeninae</taxon>
        <taxon>Odynerus</taxon>
    </lineage>
</organism>
<feature type="domain" description="RTR1-type" evidence="13">
    <location>
        <begin position="39"/>
        <end position="122"/>
    </location>
</feature>
<dbReference type="Gene3D" id="1.25.40.820">
    <property type="match status" value="1"/>
</dbReference>
<reference evidence="14" key="1">
    <citation type="submission" date="2021-08" db="EMBL/GenBank/DDBJ databases">
        <authorList>
            <person name="Misof B."/>
            <person name="Oliver O."/>
            <person name="Podsiadlowski L."/>
            <person name="Donath A."/>
            <person name="Peters R."/>
            <person name="Mayer C."/>
            <person name="Rust J."/>
            <person name="Gunkel S."/>
            <person name="Lesny P."/>
            <person name="Martin S."/>
            <person name="Oeyen J.P."/>
            <person name="Petersen M."/>
            <person name="Panagiotis P."/>
            <person name="Wilbrandt J."/>
            <person name="Tanja T."/>
        </authorList>
    </citation>
    <scope>NUCLEOTIDE SEQUENCE</scope>
    <source>
        <strain evidence="14">GBR_01_08_01A</strain>
        <tissue evidence="14">Thorax + abdomen</tissue>
    </source>
</reference>
<comment type="catalytic activity">
    <reaction evidence="10 12">
        <text>O-phospho-L-threonyl-[protein] + H2O = L-threonyl-[protein] + phosphate</text>
        <dbReference type="Rhea" id="RHEA:47004"/>
        <dbReference type="Rhea" id="RHEA-COMP:11060"/>
        <dbReference type="Rhea" id="RHEA-COMP:11605"/>
        <dbReference type="ChEBI" id="CHEBI:15377"/>
        <dbReference type="ChEBI" id="CHEBI:30013"/>
        <dbReference type="ChEBI" id="CHEBI:43474"/>
        <dbReference type="ChEBI" id="CHEBI:61977"/>
        <dbReference type="EC" id="3.1.3.16"/>
    </reaction>
</comment>
<dbReference type="GO" id="GO:0005737">
    <property type="term" value="C:cytoplasm"/>
    <property type="evidence" value="ECO:0007669"/>
    <property type="project" value="TreeGrafter"/>
</dbReference>
<dbReference type="EC" id="3.1.3.16" evidence="12"/>
<evidence type="ECO:0000256" key="5">
    <source>
        <dbReference type="ARBA" id="ARBA00022801"/>
    </source>
</evidence>
<reference evidence="14" key="2">
    <citation type="journal article" date="2023" name="Commun. Biol.">
        <title>Intrasexual cuticular hydrocarbon dimorphism in a wasp sheds light on hydrocarbon biosynthesis genes in Hymenoptera.</title>
        <authorList>
            <person name="Moris V.C."/>
            <person name="Podsiadlowski L."/>
            <person name="Martin S."/>
            <person name="Oeyen J.P."/>
            <person name="Donath A."/>
            <person name="Petersen M."/>
            <person name="Wilbrandt J."/>
            <person name="Misof B."/>
            <person name="Liedtke D."/>
            <person name="Thamm M."/>
            <person name="Scheiner R."/>
            <person name="Schmitt T."/>
            <person name="Niehuis O."/>
        </authorList>
    </citation>
    <scope>NUCLEOTIDE SEQUENCE</scope>
    <source>
        <strain evidence="14">GBR_01_08_01A</strain>
    </source>
</reference>
<keyword evidence="6 12" id="KW-0862">Zinc</keyword>
<dbReference type="Proteomes" id="UP001258017">
    <property type="component" value="Unassembled WGS sequence"/>
</dbReference>
<evidence type="ECO:0000256" key="4">
    <source>
        <dbReference type="ARBA" id="ARBA00022771"/>
    </source>
</evidence>
<dbReference type="GO" id="GO:0008270">
    <property type="term" value="F:zinc ion binding"/>
    <property type="evidence" value="ECO:0007669"/>
    <property type="project" value="UniProtKB-KW"/>
</dbReference>
<dbReference type="InterPro" id="IPR038534">
    <property type="entry name" value="Rtr1/RPAP2_sf"/>
</dbReference>
<sequence>MSKAQMQLAIIKKKQCDAKALIIVERLLEPVVEPQWLLQNLHYINKSHMEDVIEERAIVKLCGYVLCQNSVTVIITQQFHISTKRNKVYDVTRRKNFCSSHCYGACNYLLEQMLTSPLWLREKEEIPVFRLLPSTLQTKKNMLGDEVFVGGTDILTENDKECLKHIEKDEEAKEQTLSKEENTSNKLPPNDIKESFVIVNEHNSFEHTFEENSVLKNVQVEDSDACINNNLESHQNIAQNEETFNLTINNDSSNENIESFNEQAKIYQKSYELSPLTTNSQTVSNCDKFEEITENESRTQMIESKSLEDEKMNEVVTVNQNGSRKKEYLTENEKDICENIQKLSIKKAKRNASPKSIKKTKSKDLEQSVTKFYTLTMRVEESVKEWITEDTLSFLQGGADVRSQLMENFTQRERYLQLCKKLNKLQLEDEKEDRGDLASNTLKPLPHYSVLQEEADKLELKVRAFYEGRMVTNTPGKIVENSETNESYPVLPLIDAHAPKALRRKIFLEKLHKILPDLLRMLAGTSQCYRMIECIHDNSNYTLVKGLVNTFSLSASNIVFKTAEWTLVGLIIIKMLSIIDPQLKILLATKQASMYISMVLMSYKLDSHYLDRFIIELTNNPNIFEIK</sequence>
<accession>A0AAD9RHL4</accession>
<dbReference type="PROSITE" id="PS51479">
    <property type="entry name" value="ZF_RTR1"/>
    <property type="match status" value="1"/>
</dbReference>
<keyword evidence="5 12" id="KW-0378">Hydrolase</keyword>
<dbReference type="EMBL" id="JAIFRP010000073">
    <property type="protein sequence ID" value="KAK2579851.1"/>
    <property type="molecule type" value="Genomic_DNA"/>
</dbReference>
<evidence type="ECO:0000256" key="12">
    <source>
        <dbReference type="RuleBase" id="RU367080"/>
    </source>
</evidence>
<gene>
    <name evidence="14" type="ORF">KPH14_007534</name>
</gene>
<dbReference type="GO" id="GO:0043175">
    <property type="term" value="F:RNA polymerase core enzyme binding"/>
    <property type="evidence" value="ECO:0007669"/>
    <property type="project" value="UniProtKB-UniRule"/>
</dbReference>
<evidence type="ECO:0000259" key="13">
    <source>
        <dbReference type="PROSITE" id="PS51479"/>
    </source>
</evidence>
<comment type="caution">
    <text evidence="14">The sequence shown here is derived from an EMBL/GenBank/DDBJ whole genome shotgun (WGS) entry which is preliminary data.</text>
</comment>
<keyword evidence="7 12" id="KW-0904">Protein phosphatase</keyword>
<dbReference type="PANTHER" id="PTHR14732">
    <property type="entry name" value="RNA POLYMERASE II SUBUNIT B1 CTD PHOSPHATASE RPAP2-RELATED"/>
    <property type="match status" value="1"/>
</dbReference>
<evidence type="ECO:0000256" key="11">
    <source>
        <dbReference type="PROSITE-ProRule" id="PRU00812"/>
    </source>
</evidence>
<evidence type="ECO:0000256" key="1">
    <source>
        <dbReference type="ARBA" id="ARBA00004123"/>
    </source>
</evidence>
<evidence type="ECO:0000256" key="2">
    <source>
        <dbReference type="ARBA" id="ARBA00005676"/>
    </source>
</evidence>
<evidence type="ECO:0000313" key="15">
    <source>
        <dbReference type="Proteomes" id="UP001258017"/>
    </source>
</evidence>
<protein>
    <recommendedName>
        <fullName evidence="12">RNA polymerase II subunit B1 CTD phosphatase RPAP2 homolog</fullName>
        <ecNumber evidence="12">3.1.3.16</ecNumber>
    </recommendedName>
</protein>
<comment type="similarity">
    <text evidence="2 11 12">Belongs to the RPAP2 family.</text>
</comment>
<keyword evidence="3 12" id="KW-0479">Metal-binding</keyword>
<evidence type="ECO:0000256" key="3">
    <source>
        <dbReference type="ARBA" id="ARBA00022723"/>
    </source>
</evidence>
<evidence type="ECO:0000313" key="14">
    <source>
        <dbReference type="EMBL" id="KAK2579851.1"/>
    </source>
</evidence>
<name>A0AAD9RHL4_9HYME</name>
<keyword evidence="15" id="KW-1185">Reference proteome</keyword>
<dbReference type="PANTHER" id="PTHR14732:SF0">
    <property type="entry name" value="RNA POLYMERASE II SUBUNIT B1 CTD PHOSPHATASE RPAP2-RELATED"/>
    <property type="match status" value="1"/>
</dbReference>
<keyword evidence="4 12" id="KW-0863">Zinc-finger</keyword>
<evidence type="ECO:0000256" key="9">
    <source>
        <dbReference type="ARBA" id="ARBA00047761"/>
    </source>
</evidence>
<proteinExistence type="inferred from homology"/>
<dbReference type="Pfam" id="PF04181">
    <property type="entry name" value="RPAP2_Rtr1"/>
    <property type="match status" value="1"/>
</dbReference>
<evidence type="ECO:0000256" key="10">
    <source>
        <dbReference type="ARBA" id="ARBA00048336"/>
    </source>
</evidence>
<dbReference type="AlphaFoldDB" id="A0AAD9RHL4"/>
<keyword evidence="8 12" id="KW-0539">Nucleus</keyword>
<evidence type="ECO:0000256" key="7">
    <source>
        <dbReference type="ARBA" id="ARBA00022912"/>
    </source>
</evidence>
<evidence type="ECO:0000256" key="8">
    <source>
        <dbReference type="ARBA" id="ARBA00023242"/>
    </source>
</evidence>
<comment type="subcellular location">
    <subcellularLocation>
        <location evidence="1 12">Nucleus</location>
    </subcellularLocation>
</comment>
<comment type="function">
    <text evidence="12">Putative RNA polymerase II subunit B1 C-terminal domain (CTD) phosphatase involved in RNA polymerase II transcription regulation.</text>
</comment>
<dbReference type="GO" id="GO:0005634">
    <property type="term" value="C:nucleus"/>
    <property type="evidence" value="ECO:0007669"/>
    <property type="project" value="UniProtKB-SubCell"/>
</dbReference>
<comment type="catalytic activity">
    <reaction evidence="9 12">
        <text>O-phospho-L-seryl-[protein] + H2O = L-seryl-[protein] + phosphate</text>
        <dbReference type="Rhea" id="RHEA:20629"/>
        <dbReference type="Rhea" id="RHEA-COMP:9863"/>
        <dbReference type="Rhea" id="RHEA-COMP:11604"/>
        <dbReference type="ChEBI" id="CHEBI:15377"/>
        <dbReference type="ChEBI" id="CHEBI:29999"/>
        <dbReference type="ChEBI" id="CHEBI:43474"/>
        <dbReference type="ChEBI" id="CHEBI:83421"/>
        <dbReference type="EC" id="3.1.3.16"/>
    </reaction>
</comment>
<evidence type="ECO:0000256" key="6">
    <source>
        <dbReference type="ARBA" id="ARBA00022833"/>
    </source>
</evidence>